<reference evidence="9 10" key="1">
    <citation type="submission" date="2019-02" db="EMBL/GenBank/DDBJ databases">
        <title>Genome sequencing of the rare red list fungi Bondarzewia mesenterica.</title>
        <authorList>
            <person name="Buettner E."/>
            <person name="Kellner H."/>
        </authorList>
    </citation>
    <scope>NUCLEOTIDE SEQUENCE [LARGE SCALE GENOMIC DNA]</scope>
    <source>
        <strain evidence="9 10">DSM 108281</strain>
    </source>
</reference>
<comment type="caution">
    <text evidence="9">The sequence shown here is derived from an EMBL/GenBank/DDBJ whole genome shotgun (WGS) entry which is preliminary data.</text>
</comment>
<feature type="compositionally biased region" description="Low complexity" evidence="5">
    <location>
        <begin position="145"/>
        <end position="163"/>
    </location>
</feature>
<dbReference type="Gene3D" id="1.10.840.10">
    <property type="entry name" value="Ras guanine-nucleotide exchange factors catalytic domain"/>
    <property type="match status" value="1"/>
</dbReference>
<protein>
    <recommendedName>
        <fullName evidence="11">Ras GEF</fullName>
    </recommendedName>
</protein>
<dbReference type="SUPFAM" id="SSF48366">
    <property type="entry name" value="Ras GEF"/>
    <property type="match status" value="1"/>
</dbReference>
<dbReference type="CDD" id="cd06224">
    <property type="entry name" value="REM"/>
    <property type="match status" value="1"/>
</dbReference>
<evidence type="ECO:0000313" key="9">
    <source>
        <dbReference type="EMBL" id="THH19381.1"/>
    </source>
</evidence>
<evidence type="ECO:0000256" key="3">
    <source>
        <dbReference type="PROSITE-ProRule" id="PRU00168"/>
    </source>
</evidence>
<dbReference type="PRINTS" id="PR00452">
    <property type="entry name" value="SH3DOMAIN"/>
</dbReference>
<dbReference type="InterPro" id="IPR036028">
    <property type="entry name" value="SH3-like_dom_sf"/>
</dbReference>
<accession>A0A4S4M519</accession>
<dbReference type="InterPro" id="IPR036964">
    <property type="entry name" value="RASGEF_cat_dom_sf"/>
</dbReference>
<dbReference type="SMART" id="SM00229">
    <property type="entry name" value="RasGEFN"/>
    <property type="match status" value="1"/>
</dbReference>
<feature type="domain" description="N-terminal Ras-GEF" evidence="8">
    <location>
        <begin position="378"/>
        <end position="512"/>
    </location>
</feature>
<dbReference type="GO" id="GO:0005085">
    <property type="term" value="F:guanyl-nucleotide exchange factor activity"/>
    <property type="evidence" value="ECO:0007669"/>
    <property type="project" value="UniProtKB-KW"/>
</dbReference>
<dbReference type="Gene3D" id="2.30.30.40">
    <property type="entry name" value="SH3 Domains"/>
    <property type="match status" value="1"/>
</dbReference>
<dbReference type="InterPro" id="IPR001452">
    <property type="entry name" value="SH3_domain"/>
</dbReference>
<dbReference type="SMART" id="SM00147">
    <property type="entry name" value="RasGEF"/>
    <property type="match status" value="1"/>
</dbReference>
<evidence type="ECO:0000259" key="7">
    <source>
        <dbReference type="PROSITE" id="PS50009"/>
    </source>
</evidence>
<dbReference type="PANTHER" id="PTHR23113">
    <property type="entry name" value="GUANINE NUCLEOTIDE EXCHANGE FACTOR"/>
    <property type="match status" value="1"/>
</dbReference>
<dbReference type="SUPFAM" id="SSF50044">
    <property type="entry name" value="SH3-domain"/>
    <property type="match status" value="1"/>
</dbReference>
<evidence type="ECO:0000259" key="6">
    <source>
        <dbReference type="PROSITE" id="PS50002"/>
    </source>
</evidence>
<gene>
    <name evidence="9" type="ORF">EW146_g1783</name>
</gene>
<feature type="compositionally biased region" description="Low complexity" evidence="5">
    <location>
        <begin position="268"/>
        <end position="280"/>
    </location>
</feature>
<feature type="domain" description="SH3" evidence="6">
    <location>
        <begin position="58"/>
        <end position="119"/>
    </location>
</feature>
<sequence>MAASSSQLARQSLRLLIDPKAPLFHVSTGSSATPTSSPLSGFRKGTWSYESPSGESYERMYSVSCLYDFQSADTDHLSFRKHEILDIVRQEDSGWWAAVRRDGSGVGWIPASYVRPLPEDTVDKVYHLKDDTQIPLYHPDRISRSAPPSLKPSLNSPLSSTLDFADDDDALDTNRASFPEFFPEFESSQLKPEKENEQFQLLTDADLVDSPVDCFNAQARRYPPSPLPPLPEVQLPLRLDKSLPTSPQPLVAVANSPQDGSRPNIHGRSASNPSLPSSDSRSLRRRPLLLDDQSSLQRLSALIQGHDINELEDFAYPHPERPLDSFPHQAMHLPRPGKVKQLTGDDDAQAFHNAKLAQANLPWYLRPGHGDDEIKVEFDGSVRAGTLSALVERLVVDSLKLSQQETFRRVFLTTFRTFATANEVYDLLISHYEMTQPEGLDLEALDVWKKDKMRPTQKRVLSVLTLWLEEHDMLNQDPDIPPRLQAFLSQRHSAPSLSLTAKHMLISLERLTFADPNPPEVVTPLQKRWKNKVRKYESYELLRMDPLDIAQHLCALEHKLYARIRPTECLAWSKQQSGNEVKNMEAFCSTHTKLADWVKSSILEVEGLSKRASTVDFWIRVAEKCKSLNNFSSMTSIVAALSSSVIARLHFTWVHATRESHLEPLLKFNAPAGNYAYYRSVLDTINGPCVPFIGMYMRNMVHIDDQHGDYISIPSASSPGGHRDLIHFIKRHKWYDVAMATLRFQSKSYAFAENQATTSFIRTQMANVVGKEERWFWNRSEELQQAELVHADIRKGLEAAGF</sequence>
<dbReference type="EMBL" id="SGPL01000047">
    <property type="protein sequence ID" value="THH19381.1"/>
    <property type="molecule type" value="Genomic_DNA"/>
</dbReference>
<feature type="domain" description="Ras-GEF" evidence="7">
    <location>
        <begin position="545"/>
        <end position="786"/>
    </location>
</feature>
<dbReference type="InterPro" id="IPR000651">
    <property type="entry name" value="Ras-like_Gua-exchang_fac_N"/>
</dbReference>
<evidence type="ECO:0000256" key="2">
    <source>
        <dbReference type="ARBA" id="ARBA00022658"/>
    </source>
</evidence>
<evidence type="ECO:0000313" key="10">
    <source>
        <dbReference type="Proteomes" id="UP000310158"/>
    </source>
</evidence>
<dbReference type="SMART" id="SM00326">
    <property type="entry name" value="SH3"/>
    <property type="match status" value="1"/>
</dbReference>
<dbReference type="OrthoDB" id="10255964at2759"/>
<dbReference type="PANTHER" id="PTHR23113:SF368">
    <property type="entry name" value="CELL DIVISION CONTROL PROTEIN 25"/>
    <property type="match status" value="1"/>
</dbReference>
<dbReference type="Pfam" id="PF00617">
    <property type="entry name" value="RasGEF"/>
    <property type="match status" value="1"/>
</dbReference>
<evidence type="ECO:0008006" key="11">
    <source>
        <dbReference type="Google" id="ProtNLM"/>
    </source>
</evidence>
<dbReference type="Gene3D" id="1.20.870.10">
    <property type="entry name" value="Son of sevenless (SoS) protein Chain: S domain 1"/>
    <property type="match status" value="1"/>
</dbReference>
<name>A0A4S4M519_9AGAM</name>
<evidence type="ECO:0000259" key="8">
    <source>
        <dbReference type="PROSITE" id="PS50212"/>
    </source>
</evidence>
<dbReference type="GO" id="GO:0005886">
    <property type="term" value="C:plasma membrane"/>
    <property type="evidence" value="ECO:0007669"/>
    <property type="project" value="TreeGrafter"/>
</dbReference>
<dbReference type="PROSITE" id="PS50009">
    <property type="entry name" value="RASGEF_CAT"/>
    <property type="match status" value="1"/>
</dbReference>
<dbReference type="Proteomes" id="UP000310158">
    <property type="component" value="Unassembled WGS sequence"/>
</dbReference>
<dbReference type="GO" id="GO:0007265">
    <property type="term" value="P:Ras protein signal transduction"/>
    <property type="evidence" value="ECO:0007669"/>
    <property type="project" value="TreeGrafter"/>
</dbReference>
<evidence type="ECO:0000256" key="1">
    <source>
        <dbReference type="ARBA" id="ARBA00022443"/>
    </source>
</evidence>
<dbReference type="CDD" id="cd00174">
    <property type="entry name" value="SH3"/>
    <property type="match status" value="1"/>
</dbReference>
<dbReference type="PROSITE" id="PS50002">
    <property type="entry name" value="SH3"/>
    <property type="match status" value="1"/>
</dbReference>
<organism evidence="9 10">
    <name type="scientific">Bondarzewia mesenterica</name>
    <dbReference type="NCBI Taxonomy" id="1095465"/>
    <lineage>
        <taxon>Eukaryota</taxon>
        <taxon>Fungi</taxon>
        <taxon>Dikarya</taxon>
        <taxon>Basidiomycota</taxon>
        <taxon>Agaricomycotina</taxon>
        <taxon>Agaricomycetes</taxon>
        <taxon>Russulales</taxon>
        <taxon>Bondarzewiaceae</taxon>
        <taxon>Bondarzewia</taxon>
    </lineage>
</organism>
<dbReference type="InterPro" id="IPR001895">
    <property type="entry name" value="RASGEF_cat_dom"/>
</dbReference>
<feature type="region of interest" description="Disordered" evidence="5">
    <location>
        <begin position="240"/>
        <end position="284"/>
    </location>
</feature>
<keyword evidence="2 3" id="KW-0344">Guanine-nucleotide releasing factor</keyword>
<feature type="region of interest" description="Disordered" evidence="5">
    <location>
        <begin position="138"/>
        <end position="167"/>
    </location>
</feature>
<proteinExistence type="predicted"/>
<dbReference type="Pfam" id="PF00018">
    <property type="entry name" value="SH3_1"/>
    <property type="match status" value="1"/>
</dbReference>
<keyword evidence="10" id="KW-1185">Reference proteome</keyword>
<dbReference type="InterPro" id="IPR008937">
    <property type="entry name" value="Ras-like_GEF"/>
</dbReference>
<evidence type="ECO:0000256" key="5">
    <source>
        <dbReference type="SAM" id="MobiDB-lite"/>
    </source>
</evidence>
<dbReference type="Pfam" id="PF00618">
    <property type="entry name" value="RasGEF_N"/>
    <property type="match status" value="1"/>
</dbReference>
<dbReference type="AlphaFoldDB" id="A0A4S4M519"/>
<dbReference type="InterPro" id="IPR023578">
    <property type="entry name" value="Ras_GEF_dom_sf"/>
</dbReference>
<evidence type="ECO:0000256" key="4">
    <source>
        <dbReference type="PROSITE-ProRule" id="PRU00192"/>
    </source>
</evidence>
<keyword evidence="1 4" id="KW-0728">SH3 domain</keyword>
<dbReference type="PROSITE" id="PS50212">
    <property type="entry name" value="RASGEF_NTER"/>
    <property type="match status" value="1"/>
</dbReference>